<dbReference type="Proteomes" id="UP001060085">
    <property type="component" value="Linkage Group LG03"/>
</dbReference>
<keyword evidence="2" id="KW-1185">Reference proteome</keyword>
<proteinExistence type="predicted"/>
<protein>
    <submittedName>
        <fullName evidence="1">Uncharacterized protein</fullName>
    </submittedName>
</protein>
<evidence type="ECO:0000313" key="2">
    <source>
        <dbReference type="Proteomes" id="UP001060085"/>
    </source>
</evidence>
<reference evidence="2" key="1">
    <citation type="journal article" date="2023" name="Nat. Plants">
        <title>Single-cell RNA sequencing provides a high-resolution roadmap for understanding the multicellular compartmentation of specialized metabolism.</title>
        <authorList>
            <person name="Sun S."/>
            <person name="Shen X."/>
            <person name="Li Y."/>
            <person name="Li Y."/>
            <person name="Wang S."/>
            <person name="Li R."/>
            <person name="Zhang H."/>
            <person name="Shen G."/>
            <person name="Guo B."/>
            <person name="Wei J."/>
            <person name="Xu J."/>
            <person name="St-Pierre B."/>
            <person name="Chen S."/>
            <person name="Sun C."/>
        </authorList>
    </citation>
    <scope>NUCLEOTIDE SEQUENCE [LARGE SCALE GENOMIC DNA]</scope>
</reference>
<dbReference type="EMBL" id="CM044703">
    <property type="protein sequence ID" value="KAI5673201.1"/>
    <property type="molecule type" value="Genomic_DNA"/>
</dbReference>
<comment type="caution">
    <text evidence="1">The sequence shown here is derived from an EMBL/GenBank/DDBJ whole genome shotgun (WGS) entry which is preliminary data.</text>
</comment>
<evidence type="ECO:0000313" key="1">
    <source>
        <dbReference type="EMBL" id="KAI5673201.1"/>
    </source>
</evidence>
<sequence length="210" mass="23636">MADIYGAFFDFSCMLKSKVDDNDPNAQKTKNRLETILKLCRESGTLGKRKSYIMQTEPAYNTTMIVFILVILAILLAYLSANRPSFGGKLCPLLVRPPANYRRRKTISNEALKRVKEGNKRAMPWKIRLIGHTLVLLKKSSSSISEAADTISSSKGPYKDVEMAESSINQEATPSRYGEWNIIAPQKKFRKPSSSNKGIHANQKSYRDTL</sequence>
<organism evidence="1 2">
    <name type="scientific">Catharanthus roseus</name>
    <name type="common">Madagascar periwinkle</name>
    <name type="synonym">Vinca rosea</name>
    <dbReference type="NCBI Taxonomy" id="4058"/>
    <lineage>
        <taxon>Eukaryota</taxon>
        <taxon>Viridiplantae</taxon>
        <taxon>Streptophyta</taxon>
        <taxon>Embryophyta</taxon>
        <taxon>Tracheophyta</taxon>
        <taxon>Spermatophyta</taxon>
        <taxon>Magnoliopsida</taxon>
        <taxon>eudicotyledons</taxon>
        <taxon>Gunneridae</taxon>
        <taxon>Pentapetalae</taxon>
        <taxon>asterids</taxon>
        <taxon>lamiids</taxon>
        <taxon>Gentianales</taxon>
        <taxon>Apocynaceae</taxon>
        <taxon>Rauvolfioideae</taxon>
        <taxon>Vinceae</taxon>
        <taxon>Catharanthinae</taxon>
        <taxon>Catharanthus</taxon>
    </lineage>
</organism>
<accession>A0ACC0BKK0</accession>
<name>A0ACC0BKK0_CATRO</name>
<gene>
    <name evidence="1" type="ORF">M9H77_13565</name>
</gene>